<feature type="non-terminal residue" evidence="1">
    <location>
        <position position="103"/>
    </location>
</feature>
<proteinExistence type="predicted"/>
<sequence>MPYKNLCCVPGCHDKLSTRDRLPLYTNEVGIEGPAVQICLNDHLTSFNKQLLSHALEEKIRGNVVAAWTFRGKIYARKQNKQRSAQVKDTWSLDEVIKNIHGR</sequence>
<protein>
    <submittedName>
        <fullName evidence="1">Uncharacterized protein</fullName>
    </submittedName>
</protein>
<organism evidence="1 2">
    <name type="scientific">Dryococelus australis</name>
    <dbReference type="NCBI Taxonomy" id="614101"/>
    <lineage>
        <taxon>Eukaryota</taxon>
        <taxon>Metazoa</taxon>
        <taxon>Ecdysozoa</taxon>
        <taxon>Arthropoda</taxon>
        <taxon>Hexapoda</taxon>
        <taxon>Insecta</taxon>
        <taxon>Pterygota</taxon>
        <taxon>Neoptera</taxon>
        <taxon>Polyneoptera</taxon>
        <taxon>Phasmatodea</taxon>
        <taxon>Verophasmatodea</taxon>
        <taxon>Anareolatae</taxon>
        <taxon>Phasmatidae</taxon>
        <taxon>Eurycanthinae</taxon>
        <taxon>Dryococelus</taxon>
    </lineage>
</organism>
<name>A0ABQ9IIX4_9NEOP</name>
<dbReference type="Proteomes" id="UP001159363">
    <property type="component" value="Chromosome 1"/>
</dbReference>
<dbReference type="EMBL" id="JARBHB010000001">
    <property type="protein sequence ID" value="KAJ8896271.1"/>
    <property type="molecule type" value="Genomic_DNA"/>
</dbReference>
<reference evidence="1 2" key="1">
    <citation type="submission" date="2023-02" db="EMBL/GenBank/DDBJ databases">
        <title>LHISI_Scaffold_Assembly.</title>
        <authorList>
            <person name="Stuart O.P."/>
            <person name="Cleave R."/>
            <person name="Magrath M.J.L."/>
            <person name="Mikheyev A.S."/>
        </authorList>
    </citation>
    <scope>NUCLEOTIDE SEQUENCE [LARGE SCALE GENOMIC DNA]</scope>
    <source>
        <strain evidence="1">Daus_M_001</strain>
        <tissue evidence="1">Leg muscle</tissue>
    </source>
</reference>
<gene>
    <name evidence="1" type="ORF">PR048_001615</name>
</gene>
<keyword evidence="2" id="KW-1185">Reference proteome</keyword>
<evidence type="ECO:0000313" key="1">
    <source>
        <dbReference type="EMBL" id="KAJ8896271.1"/>
    </source>
</evidence>
<evidence type="ECO:0000313" key="2">
    <source>
        <dbReference type="Proteomes" id="UP001159363"/>
    </source>
</evidence>
<comment type="caution">
    <text evidence="1">The sequence shown here is derived from an EMBL/GenBank/DDBJ whole genome shotgun (WGS) entry which is preliminary data.</text>
</comment>
<accession>A0ABQ9IIX4</accession>